<evidence type="ECO:0000256" key="2">
    <source>
        <dbReference type="ARBA" id="ARBA00008913"/>
    </source>
</evidence>
<evidence type="ECO:0000256" key="4">
    <source>
        <dbReference type="ARBA" id="ARBA00022853"/>
    </source>
</evidence>
<feature type="region of interest" description="Disordered" evidence="9">
    <location>
        <begin position="680"/>
        <end position="714"/>
    </location>
</feature>
<dbReference type="InterPro" id="IPR014012">
    <property type="entry name" value="HSA_dom"/>
</dbReference>
<feature type="compositionally biased region" description="Low complexity" evidence="9">
    <location>
        <begin position="1001"/>
        <end position="1017"/>
    </location>
</feature>
<feature type="compositionally biased region" description="Low complexity" evidence="9">
    <location>
        <begin position="1058"/>
        <end position="1070"/>
    </location>
</feature>
<evidence type="ECO:0000313" key="12">
    <source>
        <dbReference type="EMBL" id="KAK4541583.1"/>
    </source>
</evidence>
<dbReference type="GO" id="GO:0035267">
    <property type="term" value="C:NuA4 histone acetyltransferase complex"/>
    <property type="evidence" value="ECO:0007669"/>
    <property type="project" value="UniProtKB-ARBA"/>
</dbReference>
<evidence type="ECO:0000256" key="3">
    <source>
        <dbReference type="ARBA" id="ARBA00022763"/>
    </source>
</evidence>
<accession>A0AAV9JB11</accession>
<feature type="compositionally biased region" description="Basic residues" evidence="9">
    <location>
        <begin position="963"/>
        <end position="973"/>
    </location>
</feature>
<feature type="region of interest" description="Disordered" evidence="9">
    <location>
        <begin position="102"/>
        <end position="122"/>
    </location>
</feature>
<feature type="compositionally biased region" description="Low complexity" evidence="9">
    <location>
        <begin position="1200"/>
        <end position="1209"/>
    </location>
</feature>
<comment type="caution">
    <text evidence="12">The sequence shown here is derived from an EMBL/GenBank/DDBJ whole genome shotgun (WGS) entry which is preliminary data.</text>
</comment>
<feature type="compositionally biased region" description="Polar residues" evidence="9">
    <location>
        <begin position="1331"/>
        <end position="1359"/>
    </location>
</feature>
<comment type="similarity">
    <text evidence="2">Belongs to the EAF1 family.</text>
</comment>
<feature type="region of interest" description="Disordered" evidence="9">
    <location>
        <begin position="949"/>
        <end position="973"/>
    </location>
</feature>
<dbReference type="SUPFAM" id="SSF46689">
    <property type="entry name" value="Homeodomain-like"/>
    <property type="match status" value="1"/>
</dbReference>
<evidence type="ECO:0000256" key="8">
    <source>
        <dbReference type="ARBA" id="ARBA00029670"/>
    </source>
</evidence>
<evidence type="ECO:0000259" key="10">
    <source>
        <dbReference type="PROSITE" id="PS50090"/>
    </source>
</evidence>
<comment type="function">
    <text evidence="7">Component of the NuA4 histone acetyltransferase complex which is involved in transcriptional activation of selected genes principally by acetylation of nucleosomal histone H4 and H2A. The NuA4 complex is also involved in DNA repair.</text>
</comment>
<feature type="region of interest" description="Disordered" evidence="9">
    <location>
        <begin position="419"/>
        <end position="449"/>
    </location>
</feature>
<feature type="region of interest" description="Disordered" evidence="9">
    <location>
        <begin position="1382"/>
        <end position="1472"/>
    </location>
</feature>
<feature type="compositionally biased region" description="Polar residues" evidence="9">
    <location>
        <begin position="1094"/>
        <end position="1112"/>
    </location>
</feature>
<dbReference type="GO" id="GO:0006281">
    <property type="term" value="P:DNA repair"/>
    <property type="evidence" value="ECO:0007669"/>
    <property type="project" value="UniProtKB-KW"/>
</dbReference>
<organism evidence="12 13">
    <name type="scientific">Oleoguttula mirabilis</name>
    <dbReference type="NCBI Taxonomy" id="1507867"/>
    <lineage>
        <taxon>Eukaryota</taxon>
        <taxon>Fungi</taxon>
        <taxon>Dikarya</taxon>
        <taxon>Ascomycota</taxon>
        <taxon>Pezizomycotina</taxon>
        <taxon>Dothideomycetes</taxon>
        <taxon>Dothideomycetidae</taxon>
        <taxon>Mycosphaerellales</taxon>
        <taxon>Teratosphaeriaceae</taxon>
        <taxon>Oleoguttula</taxon>
    </lineage>
</organism>
<keyword evidence="6" id="KW-0539">Nucleus</keyword>
<dbReference type="CDD" id="cd00167">
    <property type="entry name" value="SANT"/>
    <property type="match status" value="1"/>
</dbReference>
<name>A0AAV9JB11_9PEZI</name>
<protein>
    <recommendedName>
        <fullName evidence="8">Vacuolar import and degradation protein 21</fullName>
    </recommendedName>
</protein>
<dbReference type="PANTHER" id="PTHR46459">
    <property type="entry name" value="E1A-BINDING PROTEIN P400-RELATED"/>
    <property type="match status" value="1"/>
</dbReference>
<dbReference type="Pfam" id="PF13921">
    <property type="entry name" value="Myb_DNA-bind_6"/>
    <property type="match status" value="1"/>
</dbReference>
<feature type="region of interest" description="Disordered" evidence="9">
    <location>
        <begin position="1200"/>
        <end position="1252"/>
    </location>
</feature>
<dbReference type="Proteomes" id="UP001324427">
    <property type="component" value="Unassembled WGS sequence"/>
</dbReference>
<evidence type="ECO:0000256" key="9">
    <source>
        <dbReference type="SAM" id="MobiDB-lite"/>
    </source>
</evidence>
<feature type="region of interest" description="Disordered" evidence="9">
    <location>
        <begin position="204"/>
        <end position="352"/>
    </location>
</feature>
<feature type="compositionally biased region" description="Polar residues" evidence="9">
    <location>
        <begin position="1217"/>
        <end position="1231"/>
    </location>
</feature>
<evidence type="ECO:0000256" key="7">
    <source>
        <dbReference type="ARBA" id="ARBA00025178"/>
    </source>
</evidence>
<dbReference type="PROSITE" id="PS51204">
    <property type="entry name" value="HSA"/>
    <property type="match status" value="1"/>
</dbReference>
<evidence type="ECO:0000256" key="1">
    <source>
        <dbReference type="ARBA" id="ARBA00004123"/>
    </source>
</evidence>
<feature type="region of interest" description="Disordered" evidence="9">
    <location>
        <begin position="1279"/>
        <end position="1303"/>
    </location>
</feature>
<feature type="region of interest" description="Disordered" evidence="9">
    <location>
        <begin position="999"/>
        <end position="1121"/>
    </location>
</feature>
<evidence type="ECO:0000256" key="5">
    <source>
        <dbReference type="ARBA" id="ARBA00023204"/>
    </source>
</evidence>
<feature type="compositionally biased region" description="Basic and acidic residues" evidence="9">
    <location>
        <begin position="289"/>
        <end position="341"/>
    </location>
</feature>
<evidence type="ECO:0000313" key="13">
    <source>
        <dbReference type="Proteomes" id="UP001324427"/>
    </source>
</evidence>
<keyword evidence="3" id="KW-0227">DNA damage</keyword>
<feature type="compositionally biased region" description="Basic and acidic residues" evidence="9">
    <location>
        <begin position="215"/>
        <end position="242"/>
    </location>
</feature>
<feature type="domain" description="Myb-like" evidence="10">
    <location>
        <begin position="852"/>
        <end position="912"/>
    </location>
</feature>
<dbReference type="Pfam" id="PF07529">
    <property type="entry name" value="HSA"/>
    <property type="match status" value="1"/>
</dbReference>
<dbReference type="GO" id="GO:0005634">
    <property type="term" value="C:nucleus"/>
    <property type="evidence" value="ECO:0007669"/>
    <property type="project" value="UniProtKB-SubCell"/>
</dbReference>
<sequence length="1472" mass="162352">MSLDVLRSEWLTRKKHEIASLVLSHRRAVQDIATVTAIITSNDNFANLLSAHHDTDNAALRNGTKGTDSLGSDGLLSVLPFHERSIPTPTITRHDVAIFTQAPNTPSKHAPQQAQTSVDAHAHATEAALTKPADAVHSMAATTLLEPHSTLPSIEGDARVAHAKLGKPSQPDGVIVTPAQVAPPAADEEAQFSAATRELLDLESAQRPARTAHLPPEHVQEERKRERDEAMQEGRRKSESGRPTHLQAQTDLASSPSSTVGAYSAATPMPLQDSPDTSPDSAAGGHDILPPKDLRPSPEEQRAKDEHDRLLAAQKEIARKDARGEEATPDDQLRWEARDAAENAAKGDAAGPEAAVMNVAEHAEADEVMEDVPSDVTTHQTVTPAPSQEETRAVDATIAASQLETPAQEDGDNITVVPRARLPHPLDTSRQQRPPPSLPRMTTRVSSGAMPRKSVLDFLGGTPAQSGDPPHARLAREVTSPEAVSPMAMRHPEENAKIPAAVPLQQTPHRATHPSSQQMPNHALVPLNDLAPLKGAAEDPDRDYLEPLFRIQAHDSPQNKWTKALPDLVKVANKSMSTDDQFATLHERMDYRILRRIYHLQNANKWSLRQMERVKEPEQPMTHMDHMMAEMKWMRKDFKAERQMKRSICAWLAARCAECVTASPEEQMALRVNTRRSKARQELRFEEQPPELETSDESAPEDDAAPLTPRDGDHFPSSLIVAPELTELVCDLQKAGTLGKALQILPMVGLSKTPTNVESESLTSVSKFVEGKILPRATGPIRKRSRYEYEDDAPVLDDQPERKRLRGERALDPEEHEVALFHPENKHIRDRLHANNAFRPPSEFAMPSISFYEFRNGSQWIWEDDQKLRKLAKEYSFNWSLIAEEMTLLSRYKSSAERRTPWECFERWVELETLPAEMRKTLYFKTWFQRLEQSQQAAERRYQAQVAAIQSQAQQNGQQAHTPQRRRTVPTRVEKRKNTRYLWLVDAMRKLARKRENNAYKQAEAQRAAAQRKSQSEGTPQQRVQPMLTPQEFSKRRHERDLQIAEAQRQHRQKMLDAQQRQMQMASAARTQGTPNGPPAQQRPGTANAPPQHAQMQANGQPTPSMNGQLPQQARPPLPMATRNGHLAVPQVNAQGIPQAQMRGGPMSHPDMQRLAQANALRNAQYPNQQQYQMPNGHLPSPGGGMTTQQQLQINQQLLAQSSAQQQQAGNVGHGGQSTSHTTNGHQMSASPNMPPPPTPHAQGQQPGQLSSGHVPQLMLIKNQLRNKHPHLSEDQLNQAATSTLREQSQSQSTNQARQNAMNAAAGIPSQAHPSNMQAYAQNQAAFQNNSQMPNGNTAYMNGDNGTTQSPSMTGPSQSPQAVAAYANQLRHRQAQMLRMQQSPNAAHAQLTGSPSMAHASPSMTPASPSMPYSQMSGQMGGMGGRPSSRGNTPQMQRLGSSNSVPGVGMASGMQSPGALPQGSPMQASMAR</sequence>
<feature type="compositionally biased region" description="Polar residues" evidence="9">
    <location>
        <begin position="246"/>
        <end position="261"/>
    </location>
</feature>
<dbReference type="GO" id="GO:0003682">
    <property type="term" value="F:chromatin binding"/>
    <property type="evidence" value="ECO:0007669"/>
    <property type="project" value="TreeGrafter"/>
</dbReference>
<dbReference type="EMBL" id="JAVFHQ010000051">
    <property type="protein sequence ID" value="KAK4541583.1"/>
    <property type="molecule type" value="Genomic_DNA"/>
</dbReference>
<feature type="compositionally biased region" description="Polar residues" evidence="9">
    <location>
        <begin position="102"/>
        <end position="118"/>
    </location>
</feature>
<gene>
    <name evidence="12" type="ORF">LTR36_007880</name>
</gene>
<dbReference type="PANTHER" id="PTHR46459:SF1">
    <property type="entry name" value="E1A-BINDING PROTEIN P400"/>
    <property type="match status" value="1"/>
</dbReference>
<dbReference type="InterPro" id="IPR009057">
    <property type="entry name" value="Homeodomain-like_sf"/>
</dbReference>
<feature type="region of interest" description="Disordered" evidence="9">
    <location>
        <begin position="1330"/>
        <end position="1359"/>
    </location>
</feature>
<dbReference type="GO" id="GO:0006325">
    <property type="term" value="P:chromatin organization"/>
    <property type="evidence" value="ECO:0007669"/>
    <property type="project" value="UniProtKB-KW"/>
</dbReference>
<feature type="domain" description="HSA" evidence="11">
    <location>
        <begin position="611"/>
        <end position="688"/>
    </location>
</feature>
<dbReference type="Gene3D" id="1.10.10.60">
    <property type="entry name" value="Homeodomain-like"/>
    <property type="match status" value="1"/>
</dbReference>
<feature type="compositionally biased region" description="Low complexity" evidence="9">
    <location>
        <begin position="949"/>
        <end position="962"/>
    </location>
</feature>
<proteinExistence type="inferred from homology"/>
<evidence type="ECO:0000256" key="6">
    <source>
        <dbReference type="ARBA" id="ARBA00023242"/>
    </source>
</evidence>
<feature type="compositionally biased region" description="Low complexity" evidence="9">
    <location>
        <begin position="342"/>
        <end position="352"/>
    </location>
</feature>
<evidence type="ECO:0000259" key="11">
    <source>
        <dbReference type="PROSITE" id="PS51204"/>
    </source>
</evidence>
<feature type="region of interest" description="Disordered" evidence="9">
    <location>
        <begin position="1171"/>
        <end position="1190"/>
    </location>
</feature>
<feature type="compositionally biased region" description="Polar residues" evidence="9">
    <location>
        <begin position="1432"/>
        <end position="1445"/>
    </location>
</feature>
<keyword evidence="13" id="KW-1185">Reference proteome</keyword>
<keyword evidence="5" id="KW-0234">DNA repair</keyword>
<feature type="compositionally biased region" description="Low complexity" evidence="9">
    <location>
        <begin position="1394"/>
        <end position="1418"/>
    </location>
</feature>
<feature type="compositionally biased region" description="Polar residues" evidence="9">
    <location>
        <begin position="1279"/>
        <end position="1294"/>
    </location>
</feature>
<comment type="subcellular location">
    <subcellularLocation>
        <location evidence="1">Nucleus</location>
    </subcellularLocation>
</comment>
<keyword evidence="4" id="KW-0156">Chromatin regulator</keyword>
<reference evidence="12 13" key="1">
    <citation type="submission" date="2021-11" db="EMBL/GenBank/DDBJ databases">
        <title>Black yeast isolated from Biological Soil Crust.</title>
        <authorList>
            <person name="Kurbessoian T."/>
        </authorList>
    </citation>
    <scope>NUCLEOTIDE SEQUENCE [LARGE SCALE GENOMIC DNA]</scope>
    <source>
        <strain evidence="12 13">CCFEE 5522</strain>
    </source>
</reference>
<feature type="compositionally biased region" description="Polar residues" evidence="9">
    <location>
        <begin position="1242"/>
        <end position="1252"/>
    </location>
</feature>
<dbReference type="PROSITE" id="PS50090">
    <property type="entry name" value="MYB_LIKE"/>
    <property type="match status" value="1"/>
</dbReference>
<feature type="compositionally biased region" description="Acidic residues" evidence="9">
    <location>
        <begin position="688"/>
        <end position="704"/>
    </location>
</feature>
<dbReference type="InterPro" id="IPR001005">
    <property type="entry name" value="SANT/Myb"/>
</dbReference>
<dbReference type="SMART" id="SM00717">
    <property type="entry name" value="SANT"/>
    <property type="match status" value="1"/>
</dbReference>